<feature type="transmembrane region" description="Helical" evidence="10">
    <location>
        <begin position="800"/>
        <end position="821"/>
    </location>
</feature>
<feature type="transmembrane region" description="Helical" evidence="10">
    <location>
        <begin position="234"/>
        <end position="256"/>
    </location>
</feature>
<feature type="region of interest" description="Disordered" evidence="9">
    <location>
        <begin position="1"/>
        <end position="32"/>
    </location>
</feature>
<dbReference type="GO" id="GO:0015031">
    <property type="term" value="P:protein transport"/>
    <property type="evidence" value="ECO:0007669"/>
    <property type="project" value="UniProtKB-KW"/>
</dbReference>
<dbReference type="Proteomes" id="UP000077202">
    <property type="component" value="Unassembled WGS sequence"/>
</dbReference>
<feature type="transmembrane region" description="Helical" evidence="10">
    <location>
        <begin position="873"/>
        <end position="890"/>
    </location>
</feature>
<evidence type="ECO:0000313" key="12">
    <source>
        <dbReference type="Proteomes" id="UP000077202"/>
    </source>
</evidence>
<dbReference type="EMBL" id="LVLJ01000808">
    <property type="protein sequence ID" value="OAE32497.1"/>
    <property type="molecule type" value="Genomic_DNA"/>
</dbReference>
<comment type="caution">
    <text evidence="11">The sequence shown here is derived from an EMBL/GenBank/DDBJ whole genome shotgun (WGS) entry which is preliminary data.</text>
</comment>
<evidence type="ECO:0000256" key="2">
    <source>
        <dbReference type="ARBA" id="ARBA00005484"/>
    </source>
</evidence>
<organism evidence="11 12">
    <name type="scientific">Marchantia polymorpha subsp. ruderalis</name>
    <dbReference type="NCBI Taxonomy" id="1480154"/>
    <lineage>
        <taxon>Eukaryota</taxon>
        <taxon>Viridiplantae</taxon>
        <taxon>Streptophyta</taxon>
        <taxon>Embryophyta</taxon>
        <taxon>Marchantiophyta</taxon>
        <taxon>Marchantiopsida</taxon>
        <taxon>Marchantiidae</taxon>
        <taxon>Marchantiales</taxon>
        <taxon>Marchantiaceae</taxon>
        <taxon>Marchantia</taxon>
    </lineage>
</organism>
<evidence type="ECO:0000256" key="3">
    <source>
        <dbReference type="ARBA" id="ARBA00022448"/>
    </source>
</evidence>
<dbReference type="NCBIfam" id="TIGR00728">
    <property type="entry name" value="OPT_sfam"/>
    <property type="match status" value="2"/>
</dbReference>
<evidence type="ECO:0000313" key="11">
    <source>
        <dbReference type="EMBL" id="OAE32497.1"/>
    </source>
</evidence>
<keyword evidence="4 10" id="KW-0812">Transmembrane</keyword>
<feature type="transmembrane region" description="Helical" evidence="10">
    <location>
        <begin position="554"/>
        <end position="577"/>
    </location>
</feature>
<evidence type="ECO:0000256" key="9">
    <source>
        <dbReference type="SAM" id="MobiDB-lite"/>
    </source>
</evidence>
<evidence type="ECO:0000256" key="7">
    <source>
        <dbReference type="ARBA" id="ARBA00022989"/>
    </source>
</evidence>
<dbReference type="GO" id="GO:0016020">
    <property type="term" value="C:membrane"/>
    <property type="evidence" value="ECO:0007669"/>
    <property type="project" value="UniProtKB-SubCell"/>
</dbReference>
<keyword evidence="5" id="KW-0571">Peptide transport</keyword>
<feature type="transmembrane region" description="Helical" evidence="10">
    <location>
        <begin position="677"/>
        <end position="696"/>
    </location>
</feature>
<evidence type="ECO:0000256" key="1">
    <source>
        <dbReference type="ARBA" id="ARBA00004141"/>
    </source>
</evidence>
<dbReference type="AlphaFoldDB" id="A0A176WH95"/>
<evidence type="ECO:0000256" key="4">
    <source>
        <dbReference type="ARBA" id="ARBA00022692"/>
    </source>
</evidence>
<keyword evidence="12" id="KW-1185">Reference proteome</keyword>
<gene>
    <name evidence="11" type="ORF">AXG93_3242s1190</name>
</gene>
<dbReference type="PANTHER" id="PTHR22601">
    <property type="entry name" value="ISP4 LIKE PROTEIN"/>
    <property type="match status" value="1"/>
</dbReference>
<dbReference type="Pfam" id="PF03169">
    <property type="entry name" value="OPT"/>
    <property type="match status" value="2"/>
</dbReference>
<keyword evidence="6" id="KW-0653">Protein transport</keyword>
<feature type="transmembrane region" description="Helical" evidence="10">
    <location>
        <begin position="461"/>
        <end position="494"/>
    </location>
</feature>
<feature type="region of interest" description="Disordered" evidence="9">
    <location>
        <begin position="54"/>
        <end position="119"/>
    </location>
</feature>
<feature type="compositionally biased region" description="Polar residues" evidence="9">
    <location>
        <begin position="107"/>
        <end position="119"/>
    </location>
</feature>
<accession>A0A176WH95</accession>
<feature type="transmembrane region" description="Helical" evidence="10">
    <location>
        <begin position="645"/>
        <end position="665"/>
    </location>
</feature>
<proteinExistence type="inferred from homology"/>
<feature type="transmembrane region" description="Helical" evidence="10">
    <location>
        <begin position="263"/>
        <end position="285"/>
    </location>
</feature>
<evidence type="ECO:0000256" key="10">
    <source>
        <dbReference type="SAM" id="Phobius"/>
    </source>
</evidence>
<dbReference type="GO" id="GO:0035673">
    <property type="term" value="F:oligopeptide transmembrane transporter activity"/>
    <property type="evidence" value="ECO:0007669"/>
    <property type="project" value="InterPro"/>
</dbReference>
<reference evidence="11" key="1">
    <citation type="submission" date="2016-03" db="EMBL/GenBank/DDBJ databases">
        <title>Mechanisms controlling the formation of the plant cell surface in tip-growing cells are functionally conserved among land plants.</title>
        <authorList>
            <person name="Honkanen S."/>
            <person name="Jones V.A."/>
            <person name="Morieri G."/>
            <person name="Champion C."/>
            <person name="Hetherington A.J."/>
            <person name="Kelly S."/>
            <person name="Saint-Marcoux D."/>
            <person name="Proust H."/>
            <person name="Prescott H."/>
            <person name="Dolan L."/>
        </authorList>
    </citation>
    <scope>NUCLEOTIDE SEQUENCE [LARGE SCALE GENOMIC DNA]</scope>
    <source>
        <tissue evidence="11">Whole gametophyte</tissue>
    </source>
</reference>
<dbReference type="InterPro" id="IPR004813">
    <property type="entry name" value="OPT"/>
</dbReference>
<keyword evidence="8 10" id="KW-0472">Membrane</keyword>
<evidence type="ECO:0000256" key="6">
    <source>
        <dbReference type="ARBA" id="ARBA00022927"/>
    </source>
</evidence>
<evidence type="ECO:0000256" key="5">
    <source>
        <dbReference type="ARBA" id="ARBA00022856"/>
    </source>
</evidence>
<evidence type="ECO:0000256" key="8">
    <source>
        <dbReference type="ARBA" id="ARBA00023136"/>
    </source>
</evidence>
<keyword evidence="3" id="KW-0813">Transport</keyword>
<evidence type="ECO:0008006" key="13">
    <source>
        <dbReference type="Google" id="ProtNLM"/>
    </source>
</evidence>
<dbReference type="InterPro" id="IPR004648">
    <property type="entry name" value="Oligpept_transpt"/>
</dbReference>
<sequence length="1007" mass="110311">MDFDSSVNLPRSRSEGAERNGNGHGGEKDLPCPADVAAAAAAAAEPQRVDCGMGIDGRVDLQPQVQNPRQIAGSDEEEKLRRLNRRSQSVKEGGGGDGVLGSAWGSNDHNNNGGRRPTSLATFFSRTRSLSEARSQLHDDGVSRSPRSIPSYFLNASRSKRIHALLSDNDLEAKSSSGVVDLPALAAAADAANGGPNGGGGGGLGKVSEVPKQSPIEEVALIVPTTDDPSLAVWTFRTWTLGLASNVLLSFINTYFSYRSEPIVLGVTTALIVTLPLGQFMAATFPDKWIRVPGTKLGFSLNPGHFNAKEHALIVQFASPGGSRPGGIFVVTLVKLYLKGKMEFFPAFLFTLSCELMAFCWAGMLQKFLVDPASMWWPASLVNVSLIKALESDEKGKGMTRIQFFLVCLLASFAYHVLPGYLFPTLSGVSALCYVFKHSTLAQQLGSGNRGLGLGAFSLDYATIIAFLGSPLVIPTVAVFNVIAGFCTQAYIFVPLTYWKNYYKAQHFPLFSSGLFTSDGHSYNVTRVLQSSGSGDFQLDRAGYEAQGPTYFSAFYAVSTGLTFMLFGCILSQVFLFNAKDLWRTLRAMTAMEEEPPDVHTHLMKKYPPVPARWYAAFLLALHVVSCVLLEVYKEQLQMKWWGVLLADAVIALLLLPIAIIMATTNQTDDFDSSMTSPFDFIVIALSPLVGLFIVARVHETSEPITGIGDNILPNLAIMSQYLIGYIRPGEPVTSGVFRTLSTVVCGRSCLYLTNMKFAHYAKLPPRASFLSQTSNQAKCLVPVDEKIDRIEASMKLNTVFRSVAGTVIATLVSMGVTWWLTSTISDICDVSRLPRGTPWTCPSDKVFFDQAVTWGLVGPKRLFDKGGPYNSLNYYFLPGILFPIVLWLLRRAFPRAEWISYINAPLIVRGAFLMPPSSVVSNTTWLAIALVFSVYVFSYKKRWWQRYNYVLSAALDSGTVMMAILLYYSMDEGKKRLHWWGRRANGDHCPLASCPIAIQTPGCHGY</sequence>
<feature type="transmembrane region" description="Helical" evidence="10">
    <location>
        <begin position="344"/>
        <end position="365"/>
    </location>
</feature>
<feature type="compositionally biased region" description="Polar residues" evidence="9">
    <location>
        <begin position="1"/>
        <end position="11"/>
    </location>
</feature>
<protein>
    <recommendedName>
        <fullName evidence="13">Oligopeptide transporter</fullName>
    </recommendedName>
</protein>
<comment type="subcellular location">
    <subcellularLocation>
        <location evidence="1">Membrane</location>
        <topology evidence="1">Multi-pass membrane protein</topology>
    </subcellularLocation>
</comment>
<feature type="transmembrane region" description="Helical" evidence="10">
    <location>
        <begin position="920"/>
        <end position="938"/>
    </location>
</feature>
<name>A0A176WH95_MARPO</name>
<feature type="transmembrane region" description="Helical" evidence="10">
    <location>
        <begin position="950"/>
        <end position="971"/>
    </location>
</feature>
<comment type="similarity">
    <text evidence="2">Belongs to the oligopeptide OPT transporter (TC 2.A.67.1) family.</text>
</comment>
<keyword evidence="7 10" id="KW-1133">Transmembrane helix</keyword>
<feature type="transmembrane region" description="Helical" evidence="10">
    <location>
        <begin position="614"/>
        <end position="633"/>
    </location>
</feature>
<feature type="transmembrane region" description="Helical" evidence="10">
    <location>
        <begin position="404"/>
        <end position="422"/>
    </location>
</feature>